<comment type="caution">
    <text evidence="1">The sequence shown here is derived from an EMBL/GenBank/DDBJ whole genome shotgun (WGS) entry which is preliminary data.</text>
</comment>
<dbReference type="Proteomes" id="UP000297872">
    <property type="component" value="Unassembled WGS sequence"/>
</dbReference>
<sequence length="114" mass="13462">MKARIAKKIIKIWCKGCDKRFFEKDGEIKEDKVSFFVHLYRKAVLKRNKMNYPGSNVSLMYAIRRNHKSCGCCTRFKHEDAYGNGWCSKLNVAKECGDWCEGKFFIKKKKLRLI</sequence>
<protein>
    <submittedName>
        <fullName evidence="1">Uncharacterized protein</fullName>
    </submittedName>
</protein>
<accession>A0A4Y8VQJ4</accession>
<evidence type="ECO:0000313" key="2">
    <source>
        <dbReference type="Proteomes" id="UP000297872"/>
    </source>
</evidence>
<gene>
    <name evidence="1" type="ORF">EXN75_05390</name>
</gene>
<dbReference type="AlphaFoldDB" id="A0A4Y8VQJ4"/>
<reference evidence="1 2" key="1">
    <citation type="submission" date="2019-02" db="EMBL/GenBank/DDBJ databases">
        <title>Draft Genome Sequence of the Prevotella sp. BCRC 81118, Isolated from Human Feces.</title>
        <authorList>
            <person name="Huang C.-H."/>
        </authorList>
    </citation>
    <scope>NUCLEOTIDE SEQUENCE [LARGE SCALE GENOMIC DNA]</scope>
    <source>
        <strain evidence="1 2">BCRC 81118</strain>
    </source>
</reference>
<evidence type="ECO:0000313" key="1">
    <source>
        <dbReference type="EMBL" id="TFH82770.1"/>
    </source>
</evidence>
<dbReference type="EMBL" id="SGVY01000010">
    <property type="protein sequence ID" value="TFH82770.1"/>
    <property type="molecule type" value="Genomic_DNA"/>
</dbReference>
<proteinExistence type="predicted"/>
<dbReference type="GeneID" id="302994729"/>
<keyword evidence="2" id="KW-1185">Reference proteome</keyword>
<organism evidence="1 2">
    <name type="scientific">Segatella hominis</name>
    <dbReference type="NCBI Taxonomy" id="2518605"/>
    <lineage>
        <taxon>Bacteria</taxon>
        <taxon>Pseudomonadati</taxon>
        <taxon>Bacteroidota</taxon>
        <taxon>Bacteroidia</taxon>
        <taxon>Bacteroidales</taxon>
        <taxon>Prevotellaceae</taxon>
        <taxon>Segatella</taxon>
    </lineage>
</organism>
<name>A0A4Y8VQJ4_9BACT</name>
<dbReference type="RefSeq" id="WP_134843051.1">
    <property type="nucleotide sequence ID" value="NZ_SGVY01000010.1"/>
</dbReference>